<gene>
    <name evidence="1" type="ORF">HUG10_03470</name>
</gene>
<organism evidence="1 2">
    <name type="scientific">Halorarum halophilum</name>
    <dbReference type="NCBI Taxonomy" id="2743090"/>
    <lineage>
        <taxon>Archaea</taxon>
        <taxon>Methanobacteriati</taxon>
        <taxon>Methanobacteriota</taxon>
        <taxon>Stenosarchaea group</taxon>
        <taxon>Halobacteria</taxon>
        <taxon>Halobacteriales</taxon>
        <taxon>Haloferacaceae</taxon>
        <taxon>Halorarum</taxon>
    </lineage>
</organism>
<dbReference type="KEGG" id="halg:HUG10_03470"/>
<dbReference type="GeneID" id="56027861"/>
<protein>
    <recommendedName>
        <fullName evidence="3">MYM-type domain-containing protein</fullName>
    </recommendedName>
</protein>
<dbReference type="RefSeq" id="WP_179168232.1">
    <property type="nucleotide sequence ID" value="NZ_CP058529.1"/>
</dbReference>
<sequence length="72" mass="7689">MPPYDADEIADQSLDSSNQQDGIAYVCASCAAAIDASEWHPVVARSDDVPTVFLFCGASCRREWLGHGGADE</sequence>
<accession>A0A7D5KCH9</accession>
<dbReference type="Pfam" id="PF24461">
    <property type="entry name" value="DUF7576"/>
    <property type="match status" value="1"/>
</dbReference>
<dbReference type="InterPro" id="IPR055998">
    <property type="entry name" value="DUF7576"/>
</dbReference>
<name>A0A7D5KCH9_9EURY</name>
<dbReference type="AlphaFoldDB" id="A0A7D5KCH9"/>
<proteinExistence type="predicted"/>
<dbReference type="Proteomes" id="UP000509750">
    <property type="component" value="Chromosome"/>
</dbReference>
<evidence type="ECO:0008006" key="3">
    <source>
        <dbReference type="Google" id="ProtNLM"/>
    </source>
</evidence>
<reference evidence="1 2" key="1">
    <citation type="submission" date="2020-07" db="EMBL/GenBank/DDBJ databases">
        <title>Gai3-2, isolated from salt lake.</title>
        <authorList>
            <person name="Cui H."/>
            <person name="Shi X."/>
        </authorList>
    </citation>
    <scope>NUCLEOTIDE SEQUENCE [LARGE SCALE GENOMIC DNA]</scope>
    <source>
        <strain evidence="1 2">Gai3-2</strain>
    </source>
</reference>
<evidence type="ECO:0000313" key="2">
    <source>
        <dbReference type="Proteomes" id="UP000509750"/>
    </source>
</evidence>
<dbReference type="EMBL" id="CP058529">
    <property type="protein sequence ID" value="QLG26657.1"/>
    <property type="molecule type" value="Genomic_DNA"/>
</dbReference>
<dbReference type="OrthoDB" id="306916at2157"/>
<keyword evidence="2" id="KW-1185">Reference proteome</keyword>
<evidence type="ECO:0000313" key="1">
    <source>
        <dbReference type="EMBL" id="QLG26657.1"/>
    </source>
</evidence>